<dbReference type="EMBL" id="JBHRVU010000004">
    <property type="protein sequence ID" value="MFC3442142.1"/>
    <property type="molecule type" value="Genomic_DNA"/>
</dbReference>
<dbReference type="Gene3D" id="1.20.5.160">
    <property type="entry name" value="Bacterial aa3 type cytochrome c oxidase subunit IV"/>
    <property type="match status" value="1"/>
</dbReference>
<evidence type="ECO:0000313" key="4">
    <source>
        <dbReference type="Proteomes" id="UP001595681"/>
    </source>
</evidence>
<dbReference type="Proteomes" id="UP001595681">
    <property type="component" value="Unassembled WGS sequence"/>
</dbReference>
<keyword evidence="4" id="KW-1185">Reference proteome</keyword>
<proteinExistence type="predicted"/>
<comment type="caution">
    <text evidence="3">The sequence shown here is derived from an EMBL/GenBank/DDBJ whole genome shotgun (WGS) entry which is preliminary data.</text>
</comment>
<dbReference type="RefSeq" id="WP_380796170.1">
    <property type="nucleotide sequence ID" value="NZ_JBHRVU010000004.1"/>
</dbReference>
<dbReference type="SUPFAM" id="SSF81469">
    <property type="entry name" value="Bacterial aa3 type cytochrome c oxidase subunit IV"/>
    <property type="match status" value="1"/>
</dbReference>
<feature type="domain" description="Cytochrome c oxidase subunit IV bacterial aa3 type" evidence="2">
    <location>
        <begin position="9"/>
        <end position="37"/>
    </location>
</feature>
<name>A0ABV7NIJ1_9SPHN</name>
<keyword evidence="1" id="KW-1133">Transmembrane helix</keyword>
<evidence type="ECO:0000313" key="3">
    <source>
        <dbReference type="EMBL" id="MFC3442142.1"/>
    </source>
</evidence>
<organism evidence="3 4">
    <name type="scientific">Sphingobium rhizovicinum</name>
    <dbReference type="NCBI Taxonomy" id="432308"/>
    <lineage>
        <taxon>Bacteria</taxon>
        <taxon>Pseudomonadati</taxon>
        <taxon>Pseudomonadota</taxon>
        <taxon>Alphaproteobacteria</taxon>
        <taxon>Sphingomonadales</taxon>
        <taxon>Sphingomonadaceae</taxon>
        <taxon>Sphingobium</taxon>
    </lineage>
</organism>
<feature type="transmembrane region" description="Helical" evidence="1">
    <location>
        <begin position="20"/>
        <end position="39"/>
    </location>
</feature>
<keyword evidence="1" id="KW-0812">Transmembrane</keyword>
<evidence type="ECO:0000259" key="2">
    <source>
        <dbReference type="Pfam" id="PF07835"/>
    </source>
</evidence>
<sequence length="41" mass="4245">MASNGNMKAAEQTYSGFIGFVKWGTIASVAVAALVVLLISQ</sequence>
<gene>
    <name evidence="3" type="ORF">ACFOKF_13275</name>
</gene>
<dbReference type="InterPro" id="IPR012422">
    <property type="entry name" value="Cyt_c_oxidase_su4_bac-aa3"/>
</dbReference>
<protein>
    <submittedName>
        <fullName evidence="3">Aa3-type cytochrome c oxidase subunit IV</fullName>
    </submittedName>
</protein>
<evidence type="ECO:0000256" key="1">
    <source>
        <dbReference type="SAM" id="Phobius"/>
    </source>
</evidence>
<dbReference type="InterPro" id="IPR036596">
    <property type="entry name" value="Cyt-C_aa3_sf"/>
</dbReference>
<reference evidence="4" key="1">
    <citation type="journal article" date="2019" name="Int. J. Syst. Evol. Microbiol.">
        <title>The Global Catalogue of Microorganisms (GCM) 10K type strain sequencing project: providing services to taxonomists for standard genome sequencing and annotation.</title>
        <authorList>
            <consortium name="The Broad Institute Genomics Platform"/>
            <consortium name="The Broad Institute Genome Sequencing Center for Infectious Disease"/>
            <person name="Wu L."/>
            <person name="Ma J."/>
        </authorList>
    </citation>
    <scope>NUCLEOTIDE SEQUENCE [LARGE SCALE GENOMIC DNA]</scope>
    <source>
        <strain evidence="4">CCM 7491</strain>
    </source>
</reference>
<keyword evidence="1" id="KW-0472">Membrane</keyword>
<dbReference type="Pfam" id="PF07835">
    <property type="entry name" value="COX4_pro_2"/>
    <property type="match status" value="1"/>
</dbReference>
<accession>A0ABV7NIJ1</accession>